<dbReference type="GO" id="GO:0005743">
    <property type="term" value="C:mitochondrial inner membrane"/>
    <property type="evidence" value="ECO:0007669"/>
    <property type="project" value="TreeGrafter"/>
</dbReference>
<dbReference type="GO" id="GO:0016887">
    <property type="term" value="F:ATP hydrolysis activity"/>
    <property type="evidence" value="ECO:0007669"/>
    <property type="project" value="InterPro"/>
</dbReference>
<dbReference type="GeneID" id="6079537"/>
<dbReference type="InParanoid" id="B0DIU5"/>
<gene>
    <name evidence="2" type="ORF">LACBIDRAFT_147471</name>
</gene>
<name>B0DIU5_LACBS</name>
<evidence type="ECO:0000259" key="1">
    <source>
        <dbReference type="Pfam" id="PF00005"/>
    </source>
</evidence>
<dbReference type="Proteomes" id="UP000001194">
    <property type="component" value="Unassembled WGS sequence"/>
</dbReference>
<dbReference type="GO" id="GO:0015421">
    <property type="term" value="F:ABC-type oligopeptide transporter activity"/>
    <property type="evidence" value="ECO:0007669"/>
    <property type="project" value="TreeGrafter"/>
</dbReference>
<dbReference type="OrthoDB" id="6500128at2759"/>
<organism evidence="3">
    <name type="scientific">Laccaria bicolor (strain S238N-H82 / ATCC MYA-4686)</name>
    <name type="common">Bicoloured deceiver</name>
    <name type="synonym">Laccaria laccata var. bicolor</name>
    <dbReference type="NCBI Taxonomy" id="486041"/>
    <lineage>
        <taxon>Eukaryota</taxon>
        <taxon>Fungi</taxon>
        <taxon>Dikarya</taxon>
        <taxon>Basidiomycota</taxon>
        <taxon>Agaricomycotina</taxon>
        <taxon>Agaricomycetes</taxon>
        <taxon>Agaricomycetidae</taxon>
        <taxon>Agaricales</taxon>
        <taxon>Agaricineae</taxon>
        <taxon>Hydnangiaceae</taxon>
        <taxon>Laccaria</taxon>
    </lineage>
</organism>
<evidence type="ECO:0000313" key="2">
    <source>
        <dbReference type="EMBL" id="EDR05295.1"/>
    </source>
</evidence>
<sequence length="139" mass="14938">DVTCAYPSRPTIPVLSNVFIFLPATENTFIVGSPGSGKSTIAQLLLVASNPQIGHITIDGQDVRFLDDGWMKVYGAGVSQFGRREHSVAKEEVEDACNAALMYEFVRDLLNGYDTLLGGGAGGGQKQRLAIARARLRNP</sequence>
<keyword evidence="3" id="KW-1185">Reference proteome</keyword>
<proteinExistence type="predicted"/>
<evidence type="ECO:0000313" key="3">
    <source>
        <dbReference type="Proteomes" id="UP000001194"/>
    </source>
</evidence>
<dbReference type="KEGG" id="lbc:LACBIDRAFT_147471"/>
<dbReference type="Gene3D" id="3.40.50.300">
    <property type="entry name" value="P-loop containing nucleotide triphosphate hydrolases"/>
    <property type="match status" value="1"/>
</dbReference>
<accession>B0DIU5</accession>
<dbReference type="InterPro" id="IPR027417">
    <property type="entry name" value="P-loop_NTPase"/>
</dbReference>
<feature type="domain" description="ABC transporter" evidence="1">
    <location>
        <begin position="18"/>
        <end position="139"/>
    </location>
</feature>
<protein>
    <submittedName>
        <fullName evidence="2">Predicted protein</fullName>
    </submittedName>
</protein>
<feature type="non-terminal residue" evidence="2">
    <location>
        <position position="139"/>
    </location>
</feature>
<dbReference type="SUPFAM" id="SSF52540">
    <property type="entry name" value="P-loop containing nucleoside triphosphate hydrolases"/>
    <property type="match status" value="1"/>
</dbReference>
<dbReference type="EMBL" id="DS547113">
    <property type="protein sequence ID" value="EDR05295.1"/>
    <property type="molecule type" value="Genomic_DNA"/>
</dbReference>
<dbReference type="GO" id="GO:0090374">
    <property type="term" value="P:oligopeptide export from mitochondrion"/>
    <property type="evidence" value="ECO:0007669"/>
    <property type="project" value="TreeGrafter"/>
</dbReference>
<dbReference type="GO" id="GO:0005524">
    <property type="term" value="F:ATP binding"/>
    <property type="evidence" value="ECO:0007669"/>
    <property type="project" value="InterPro"/>
</dbReference>
<dbReference type="RefSeq" id="XP_001883853.1">
    <property type="nucleotide sequence ID" value="XM_001883818.2"/>
</dbReference>
<dbReference type="PANTHER" id="PTHR43394:SF15">
    <property type="entry name" value="ALPHA-FACTOR-TRANSPORTING ATPASE"/>
    <property type="match status" value="1"/>
</dbReference>
<feature type="non-terminal residue" evidence="2">
    <location>
        <position position="1"/>
    </location>
</feature>
<dbReference type="Pfam" id="PF00005">
    <property type="entry name" value="ABC_tran"/>
    <property type="match status" value="1"/>
</dbReference>
<dbReference type="STRING" id="486041.B0DIU5"/>
<reference evidence="2 3" key="1">
    <citation type="journal article" date="2008" name="Nature">
        <title>The genome of Laccaria bicolor provides insights into mycorrhizal symbiosis.</title>
        <authorList>
            <person name="Martin F."/>
            <person name="Aerts A."/>
            <person name="Ahren D."/>
            <person name="Brun A."/>
            <person name="Danchin E.G.J."/>
            <person name="Duchaussoy F."/>
            <person name="Gibon J."/>
            <person name="Kohler A."/>
            <person name="Lindquist E."/>
            <person name="Pereda V."/>
            <person name="Salamov A."/>
            <person name="Shapiro H.J."/>
            <person name="Wuyts J."/>
            <person name="Blaudez D."/>
            <person name="Buee M."/>
            <person name="Brokstein P."/>
            <person name="Canbaeck B."/>
            <person name="Cohen D."/>
            <person name="Courty P.E."/>
            <person name="Coutinho P.M."/>
            <person name="Delaruelle C."/>
            <person name="Detter J.C."/>
            <person name="Deveau A."/>
            <person name="DiFazio S."/>
            <person name="Duplessis S."/>
            <person name="Fraissinet-Tachet L."/>
            <person name="Lucic E."/>
            <person name="Frey-Klett P."/>
            <person name="Fourrey C."/>
            <person name="Feussner I."/>
            <person name="Gay G."/>
            <person name="Grimwood J."/>
            <person name="Hoegger P.J."/>
            <person name="Jain P."/>
            <person name="Kilaru S."/>
            <person name="Labbe J."/>
            <person name="Lin Y.C."/>
            <person name="Legue V."/>
            <person name="Le Tacon F."/>
            <person name="Marmeisse R."/>
            <person name="Melayah D."/>
            <person name="Montanini B."/>
            <person name="Muratet M."/>
            <person name="Nehls U."/>
            <person name="Niculita-Hirzel H."/>
            <person name="Oudot-Le Secq M.P."/>
            <person name="Peter M."/>
            <person name="Quesneville H."/>
            <person name="Rajashekar B."/>
            <person name="Reich M."/>
            <person name="Rouhier N."/>
            <person name="Schmutz J."/>
            <person name="Yin T."/>
            <person name="Chalot M."/>
            <person name="Henrissat B."/>
            <person name="Kuees U."/>
            <person name="Lucas S."/>
            <person name="Van de Peer Y."/>
            <person name="Podila G.K."/>
            <person name="Polle A."/>
            <person name="Pukkila P.J."/>
            <person name="Richardson P.M."/>
            <person name="Rouze P."/>
            <person name="Sanders I.R."/>
            <person name="Stajich J.E."/>
            <person name="Tunlid A."/>
            <person name="Tuskan G."/>
            <person name="Grigoriev I.V."/>
        </authorList>
    </citation>
    <scope>NUCLEOTIDE SEQUENCE [LARGE SCALE GENOMIC DNA]</scope>
    <source>
        <strain evidence="3">S238N-H82 / ATCC MYA-4686</strain>
    </source>
</reference>
<dbReference type="PANTHER" id="PTHR43394">
    <property type="entry name" value="ATP-DEPENDENT PERMEASE MDL1, MITOCHONDRIAL"/>
    <property type="match status" value="1"/>
</dbReference>
<dbReference type="InterPro" id="IPR003439">
    <property type="entry name" value="ABC_transporter-like_ATP-bd"/>
</dbReference>
<dbReference type="InterPro" id="IPR039421">
    <property type="entry name" value="Type_1_exporter"/>
</dbReference>
<dbReference type="HOGENOM" id="CLU_1849893_0_0_1"/>
<dbReference type="AlphaFoldDB" id="B0DIU5"/>